<dbReference type="Proteomes" id="UP000218272">
    <property type="component" value="Plasmid pSCLO_4"/>
</dbReference>
<dbReference type="PANTHER" id="PTHR32294">
    <property type="entry name" value="DNA POLYMERASE III SUBUNIT ALPHA"/>
    <property type="match status" value="1"/>
</dbReference>
<evidence type="ECO:0000313" key="5">
    <source>
        <dbReference type="EMBL" id="BAV66848.1"/>
    </source>
</evidence>
<dbReference type="KEGG" id="sclo:SCLO_4000440"/>
<accession>A0A1E1F8K8</accession>
<dbReference type="EMBL" id="AP017658">
    <property type="protein sequence ID" value="BAV66848.1"/>
    <property type="molecule type" value="Genomic_DNA"/>
</dbReference>
<keyword evidence="1" id="KW-0963">Cytoplasm</keyword>
<reference evidence="5 6" key="1">
    <citation type="submission" date="2016-10" db="EMBL/GenBank/DDBJ databases">
        <title>Complete Genome Sequence of the Nonylphenol-Degrading Bacterium Sphingobium cloacae JCM 10874T.</title>
        <authorList>
            <person name="Ootsuka M."/>
            <person name="Nishizawa T."/>
            <person name="Ohta H."/>
        </authorList>
    </citation>
    <scope>NUCLEOTIDE SEQUENCE [LARGE SCALE GENOMIC DNA]</scope>
    <source>
        <strain evidence="5 6">JCM 10874</strain>
        <plasmid evidence="6">psclo_4 dna</plasmid>
    </source>
</reference>
<dbReference type="PANTHER" id="PTHR32294:SF4">
    <property type="entry name" value="ERROR-PRONE DNA POLYMERASE"/>
    <property type="match status" value="1"/>
</dbReference>
<evidence type="ECO:0000313" key="6">
    <source>
        <dbReference type="Proteomes" id="UP000218272"/>
    </source>
</evidence>
<evidence type="ECO:0000256" key="2">
    <source>
        <dbReference type="ARBA" id="ARBA00022763"/>
    </source>
</evidence>
<dbReference type="InterPro" id="IPR004805">
    <property type="entry name" value="DnaE2/DnaE/PolC"/>
</dbReference>
<proteinExistence type="predicted"/>
<organism evidence="5 6">
    <name type="scientific">Sphingobium cloacae</name>
    <dbReference type="NCBI Taxonomy" id="120107"/>
    <lineage>
        <taxon>Bacteria</taxon>
        <taxon>Pseudomonadati</taxon>
        <taxon>Pseudomonadota</taxon>
        <taxon>Alphaproteobacteria</taxon>
        <taxon>Sphingomonadales</taxon>
        <taxon>Sphingomonadaceae</taxon>
        <taxon>Sphingobium</taxon>
    </lineage>
</organism>
<dbReference type="Pfam" id="PF07733">
    <property type="entry name" value="DNA_pol3_alpha"/>
    <property type="match status" value="1"/>
</dbReference>
<keyword evidence="5" id="KW-0614">Plasmid</keyword>
<name>A0A1E1F8K8_9SPHN</name>
<sequence length="108" mass="12217">MVRRFAAYPDALRASVDIAAECTFDLGELAYQYPHERVIEGLTAHEALEQMTNDAVERMFDGDVPKPYRDQIAHELRLIADLSYAPYFLTVHAIVCSATITESGRRQL</sequence>
<evidence type="ECO:0000256" key="3">
    <source>
        <dbReference type="ARBA" id="ARBA00023204"/>
    </source>
</evidence>
<dbReference type="AlphaFoldDB" id="A0A1E1F8K8"/>
<geneLocation type="plasmid" evidence="6">
    <name>psclo_4 dna</name>
</geneLocation>
<gene>
    <name evidence="5" type="ORF">SCLO_4000440</name>
</gene>
<keyword evidence="6" id="KW-1185">Reference proteome</keyword>
<protein>
    <submittedName>
        <fullName evidence="5">DNA polymerase</fullName>
    </submittedName>
</protein>
<keyword evidence="2" id="KW-0227">DNA damage</keyword>
<feature type="domain" description="Bacterial DNA polymerase III alpha subunit NTPase" evidence="4">
    <location>
        <begin position="47"/>
        <end position="98"/>
    </location>
</feature>
<keyword evidence="3" id="KW-0234">DNA repair</keyword>
<evidence type="ECO:0000256" key="1">
    <source>
        <dbReference type="ARBA" id="ARBA00022490"/>
    </source>
</evidence>
<dbReference type="GO" id="GO:0006260">
    <property type="term" value="P:DNA replication"/>
    <property type="evidence" value="ECO:0007669"/>
    <property type="project" value="InterPro"/>
</dbReference>
<evidence type="ECO:0000259" key="4">
    <source>
        <dbReference type="Pfam" id="PF07733"/>
    </source>
</evidence>
<dbReference type="GO" id="GO:0006281">
    <property type="term" value="P:DNA repair"/>
    <property type="evidence" value="ECO:0007669"/>
    <property type="project" value="UniProtKB-KW"/>
</dbReference>
<dbReference type="GO" id="GO:0008408">
    <property type="term" value="F:3'-5' exonuclease activity"/>
    <property type="evidence" value="ECO:0007669"/>
    <property type="project" value="InterPro"/>
</dbReference>
<dbReference type="InterPro" id="IPR011708">
    <property type="entry name" value="DNA_pol3_alpha_NTPase_dom"/>
</dbReference>